<dbReference type="Pfam" id="PF05137">
    <property type="entry name" value="PilN"/>
    <property type="match status" value="1"/>
</dbReference>
<gene>
    <name evidence="3" type="primary">pilN</name>
    <name evidence="3" type="ORF">NIES46_01100</name>
</gene>
<sequence>MYSLDINFLNDRPDYKPADRKPQSRQKGKPVDQTPILIGLGVAMGLNALMAGGWFVLNRQNATLSREVDTLELQLGEKNVQVEALDHVYAEARQTNEEADALALVFNEIKPWSALSQEMAEIMQIAGVRITNVRQTEPTAEAGAASGEEGQAAARQTAQVTIEGNAGSFGQLNDFMLLVNQSPFFDDSKTRLVSARLHDNPTRLVVADGSSVPGGLPDLQPIVQFNIETRLSSASASELLPLLKANDAVGLVNRIQTLTEQGVIRP</sequence>
<evidence type="ECO:0000313" key="4">
    <source>
        <dbReference type="Proteomes" id="UP000326169"/>
    </source>
</evidence>
<keyword evidence="2" id="KW-0472">Membrane</keyword>
<dbReference type="GeneID" id="301681091"/>
<organism evidence="3 4">
    <name type="scientific">Limnospira platensis NIES-46</name>
    <dbReference type="NCBI Taxonomy" id="1236695"/>
    <lineage>
        <taxon>Bacteria</taxon>
        <taxon>Bacillati</taxon>
        <taxon>Cyanobacteriota</taxon>
        <taxon>Cyanophyceae</taxon>
        <taxon>Oscillatoriophycideae</taxon>
        <taxon>Oscillatoriales</taxon>
        <taxon>Sirenicapillariaceae</taxon>
        <taxon>Limnospira</taxon>
    </lineage>
</organism>
<dbReference type="RefSeq" id="WP_014276279.1">
    <property type="nucleotide sequence ID" value="NZ_BIMW01000001.1"/>
</dbReference>
<feature type="region of interest" description="Disordered" evidence="1">
    <location>
        <begin position="139"/>
        <end position="158"/>
    </location>
</feature>
<dbReference type="PANTHER" id="PTHR40278">
    <property type="entry name" value="DNA UTILIZATION PROTEIN HOFN"/>
    <property type="match status" value="1"/>
</dbReference>
<feature type="compositionally biased region" description="Basic and acidic residues" evidence="1">
    <location>
        <begin position="11"/>
        <end position="22"/>
    </location>
</feature>
<evidence type="ECO:0000256" key="2">
    <source>
        <dbReference type="SAM" id="Phobius"/>
    </source>
</evidence>
<feature type="transmembrane region" description="Helical" evidence="2">
    <location>
        <begin position="36"/>
        <end position="57"/>
    </location>
</feature>
<evidence type="ECO:0000256" key="1">
    <source>
        <dbReference type="SAM" id="MobiDB-lite"/>
    </source>
</evidence>
<dbReference type="InterPro" id="IPR052534">
    <property type="entry name" value="Extracell_DNA_Util/SecSys_Comp"/>
</dbReference>
<feature type="compositionally biased region" description="Low complexity" evidence="1">
    <location>
        <begin position="140"/>
        <end position="154"/>
    </location>
</feature>
<name>A0A5M3T138_LIMPL</name>
<dbReference type="EMBL" id="BIMW01000001">
    <property type="protein sequence ID" value="GCE92075.1"/>
    <property type="molecule type" value="Genomic_DNA"/>
</dbReference>
<protein>
    <submittedName>
        <fullName evidence="3">Pilus assembly protein PilN</fullName>
    </submittedName>
</protein>
<evidence type="ECO:0000313" key="3">
    <source>
        <dbReference type="EMBL" id="GCE92075.1"/>
    </source>
</evidence>
<keyword evidence="2" id="KW-1133">Transmembrane helix</keyword>
<dbReference type="Proteomes" id="UP000326169">
    <property type="component" value="Unassembled WGS sequence"/>
</dbReference>
<reference evidence="3 4" key="1">
    <citation type="journal article" date="2019" name="J Genomics">
        <title>The Draft Genome of a Hydrogen-producing Cyanobacterium, Arthrospira platensis NIES-46.</title>
        <authorList>
            <person name="Suzuki S."/>
            <person name="Yamaguchi H."/>
            <person name="Kawachi M."/>
        </authorList>
    </citation>
    <scope>NUCLEOTIDE SEQUENCE [LARGE SCALE GENOMIC DNA]</scope>
    <source>
        <strain evidence="3 4">NIES-46</strain>
    </source>
</reference>
<comment type="caution">
    <text evidence="3">The sequence shown here is derived from an EMBL/GenBank/DDBJ whole genome shotgun (WGS) entry which is preliminary data.</text>
</comment>
<keyword evidence="2" id="KW-0812">Transmembrane</keyword>
<keyword evidence="4" id="KW-1185">Reference proteome</keyword>
<feature type="region of interest" description="Disordered" evidence="1">
    <location>
        <begin position="9"/>
        <end position="31"/>
    </location>
</feature>
<proteinExistence type="predicted"/>
<dbReference type="InterPro" id="IPR007813">
    <property type="entry name" value="PilN"/>
</dbReference>
<dbReference type="PANTHER" id="PTHR40278:SF1">
    <property type="entry name" value="DNA UTILIZATION PROTEIN HOFN"/>
    <property type="match status" value="1"/>
</dbReference>
<accession>A0A5M3T138</accession>